<keyword evidence="2" id="KW-1185">Reference proteome</keyword>
<organism evidence="1 2">
    <name type="scientific">Seminavis robusta</name>
    <dbReference type="NCBI Taxonomy" id="568900"/>
    <lineage>
        <taxon>Eukaryota</taxon>
        <taxon>Sar</taxon>
        <taxon>Stramenopiles</taxon>
        <taxon>Ochrophyta</taxon>
        <taxon>Bacillariophyta</taxon>
        <taxon>Bacillariophyceae</taxon>
        <taxon>Bacillariophycidae</taxon>
        <taxon>Naviculales</taxon>
        <taxon>Naviculaceae</taxon>
        <taxon>Seminavis</taxon>
    </lineage>
</organism>
<dbReference type="AlphaFoldDB" id="A0A9N8DPH3"/>
<sequence>MEQRQTPLLLLFNKSNQSSHHHLATIGEFKVWSTHMHARCCILIDSEMVDDCCEMAPILLRQTPFPVMSWHVIVIE</sequence>
<evidence type="ECO:0000313" key="1">
    <source>
        <dbReference type="EMBL" id="CAB9503524.1"/>
    </source>
</evidence>
<accession>A0A9N8DPH3</accession>
<dbReference type="Proteomes" id="UP001153069">
    <property type="component" value="Unassembled WGS sequence"/>
</dbReference>
<protein>
    <submittedName>
        <fullName evidence="1">Uncharacterized protein</fullName>
    </submittedName>
</protein>
<dbReference type="EMBL" id="CAICTM010000167">
    <property type="protein sequence ID" value="CAB9503524.1"/>
    <property type="molecule type" value="Genomic_DNA"/>
</dbReference>
<gene>
    <name evidence="1" type="ORF">SEMRO_168_G074850.1</name>
</gene>
<name>A0A9N8DPH3_9STRA</name>
<reference evidence="1" key="1">
    <citation type="submission" date="2020-06" db="EMBL/GenBank/DDBJ databases">
        <authorList>
            <consortium name="Plant Systems Biology data submission"/>
        </authorList>
    </citation>
    <scope>NUCLEOTIDE SEQUENCE</scope>
    <source>
        <strain evidence="1">D6</strain>
    </source>
</reference>
<comment type="caution">
    <text evidence="1">The sequence shown here is derived from an EMBL/GenBank/DDBJ whole genome shotgun (WGS) entry which is preliminary data.</text>
</comment>
<proteinExistence type="predicted"/>
<evidence type="ECO:0000313" key="2">
    <source>
        <dbReference type="Proteomes" id="UP001153069"/>
    </source>
</evidence>